<dbReference type="GO" id="GO:0030295">
    <property type="term" value="F:protein kinase activator activity"/>
    <property type="evidence" value="ECO:0007669"/>
    <property type="project" value="TreeGrafter"/>
</dbReference>
<dbReference type="InterPro" id="IPR009061">
    <property type="entry name" value="DNA-bd_dom_put_sf"/>
</dbReference>
<sequence length="224" mass="25184">MEYSVFDLSKLLGVVPDTIERWVRQGKLPVSKTGATYRFHISELKKWASTHNICLNLSDKGASEKKGDSIISLSDAVNNGGIYFDIQGNDVNSVLKDAIEKISIIPDDFKTDLLDRLVEREQALSTGIGNAIAIPHPREQLSYLNNPVVSICFLADPVEYNALDNQPVSILFFILCPELKMHLHLLSALSFCLRDRQFINFLKSKPNQDKLIEKIEVLQKANPM</sequence>
<dbReference type="InterPro" id="IPR010093">
    <property type="entry name" value="SinI_DNA-bd"/>
</dbReference>
<evidence type="ECO:0000259" key="1">
    <source>
        <dbReference type="PROSITE" id="PS51094"/>
    </source>
</evidence>
<gene>
    <name evidence="2" type="ORF">SAMN04487931_10526</name>
</gene>
<accession>A0A1H2G6G9</accession>
<proteinExistence type="predicted"/>
<dbReference type="InterPro" id="IPR051541">
    <property type="entry name" value="PTS_SugarTrans_NitroReg"/>
</dbReference>
<dbReference type="PROSITE" id="PS51094">
    <property type="entry name" value="PTS_EIIA_TYPE_2"/>
    <property type="match status" value="1"/>
</dbReference>
<dbReference type="InterPro" id="IPR002178">
    <property type="entry name" value="PTS_EIIA_type-2_dom"/>
</dbReference>
<dbReference type="PANTHER" id="PTHR47738:SF1">
    <property type="entry name" value="NITROGEN REGULATORY PROTEIN"/>
    <property type="match status" value="1"/>
</dbReference>
<dbReference type="PANTHER" id="PTHR47738">
    <property type="entry name" value="PTS SYSTEM FRUCTOSE-LIKE EIIA COMPONENT-RELATED"/>
    <property type="match status" value="1"/>
</dbReference>
<dbReference type="InterPro" id="IPR016152">
    <property type="entry name" value="PTrfase/Anion_transptr"/>
</dbReference>
<dbReference type="NCBIfam" id="TIGR01764">
    <property type="entry name" value="excise"/>
    <property type="match status" value="1"/>
</dbReference>
<evidence type="ECO:0000313" key="2">
    <source>
        <dbReference type="EMBL" id="SDU15100.1"/>
    </source>
</evidence>
<dbReference type="SUPFAM" id="SSF55804">
    <property type="entry name" value="Phoshotransferase/anion transport protein"/>
    <property type="match status" value="1"/>
</dbReference>
<name>A0A1H2G6G9_9BACT</name>
<dbReference type="EMBL" id="FNLL01000005">
    <property type="protein sequence ID" value="SDU15100.1"/>
    <property type="molecule type" value="Genomic_DNA"/>
</dbReference>
<dbReference type="InterPro" id="IPR041657">
    <property type="entry name" value="HTH_17"/>
</dbReference>
<dbReference type="CDD" id="cd00211">
    <property type="entry name" value="PTS_IIA_fru"/>
    <property type="match status" value="1"/>
</dbReference>
<dbReference type="Gene3D" id="1.10.10.10">
    <property type="entry name" value="Winged helix-like DNA-binding domain superfamily/Winged helix DNA-binding domain"/>
    <property type="match status" value="1"/>
</dbReference>
<keyword evidence="3" id="KW-1185">Reference proteome</keyword>
<dbReference type="SUPFAM" id="SSF46955">
    <property type="entry name" value="Putative DNA-binding domain"/>
    <property type="match status" value="1"/>
</dbReference>
<dbReference type="Gene3D" id="3.40.930.10">
    <property type="entry name" value="Mannitol-specific EII, Chain A"/>
    <property type="match status" value="1"/>
</dbReference>
<dbReference type="Pfam" id="PF12728">
    <property type="entry name" value="HTH_17"/>
    <property type="match status" value="1"/>
</dbReference>
<dbReference type="Pfam" id="PF00359">
    <property type="entry name" value="PTS_EIIA_2"/>
    <property type="match status" value="1"/>
</dbReference>
<feature type="domain" description="PTS EIIA type-2" evidence="1">
    <location>
        <begin position="75"/>
        <end position="218"/>
    </location>
</feature>
<reference evidence="3" key="1">
    <citation type="submission" date="2016-10" db="EMBL/GenBank/DDBJ databases">
        <authorList>
            <person name="Varghese N."/>
            <person name="Submissions S."/>
        </authorList>
    </citation>
    <scope>NUCLEOTIDE SEQUENCE [LARGE SCALE GENOMIC DNA]</scope>
    <source>
        <strain evidence="3">DSM 3384</strain>
    </source>
</reference>
<protein>
    <submittedName>
        <fullName evidence="2">PTS system, nitrogen regulatory IIA component</fullName>
    </submittedName>
</protein>
<dbReference type="Proteomes" id="UP000199608">
    <property type="component" value="Unassembled WGS sequence"/>
</dbReference>
<dbReference type="GO" id="GO:0003677">
    <property type="term" value="F:DNA binding"/>
    <property type="evidence" value="ECO:0007669"/>
    <property type="project" value="InterPro"/>
</dbReference>
<organism evidence="2 3">
    <name type="scientific">Desulfobacula phenolica</name>
    <dbReference type="NCBI Taxonomy" id="90732"/>
    <lineage>
        <taxon>Bacteria</taxon>
        <taxon>Pseudomonadati</taxon>
        <taxon>Thermodesulfobacteriota</taxon>
        <taxon>Desulfobacteria</taxon>
        <taxon>Desulfobacterales</taxon>
        <taxon>Desulfobacteraceae</taxon>
        <taxon>Desulfobacula</taxon>
    </lineage>
</organism>
<dbReference type="AlphaFoldDB" id="A0A1H2G6G9"/>
<dbReference type="InterPro" id="IPR036388">
    <property type="entry name" value="WH-like_DNA-bd_sf"/>
</dbReference>
<dbReference type="RefSeq" id="WP_092233091.1">
    <property type="nucleotide sequence ID" value="NZ_FNLL01000005.1"/>
</dbReference>
<evidence type="ECO:0000313" key="3">
    <source>
        <dbReference type="Proteomes" id="UP000199608"/>
    </source>
</evidence>